<keyword evidence="8 15" id="KW-0732">Signal</keyword>
<dbReference type="GO" id="GO:0006508">
    <property type="term" value="P:proteolysis"/>
    <property type="evidence" value="ECO:0007669"/>
    <property type="project" value="UniProtKB-KW"/>
</dbReference>
<evidence type="ECO:0000313" key="17">
    <source>
        <dbReference type="EMBL" id="KAF4307669.1"/>
    </source>
</evidence>
<feature type="active site" evidence="13">
    <location>
        <position position="305"/>
    </location>
</feature>
<comment type="cofactor">
    <cofactor evidence="14 15">
        <name>Zn(2+)</name>
        <dbReference type="ChEBI" id="CHEBI:29105"/>
    </cofactor>
    <text evidence="14 15">Binds 1 zinc ion per subunit.</text>
</comment>
<keyword evidence="7 14" id="KW-0479">Metal-binding</keyword>
<keyword evidence="6 15" id="KW-0165">Cleavage on pair of basic residues</keyword>
<comment type="catalytic activity">
    <reaction evidence="1 15">
        <text>Preferential cleavage of bonds with hydrophobic residues in P1'. Also 3-Asn-|-Gln-4 and 8-Gly-|-Ser-9 bonds in insulin B chain.</text>
        <dbReference type="EC" id="3.4.24.39"/>
    </reaction>
</comment>
<evidence type="ECO:0000256" key="3">
    <source>
        <dbReference type="ARBA" id="ARBA00010279"/>
    </source>
</evidence>
<evidence type="ECO:0000256" key="1">
    <source>
        <dbReference type="ARBA" id="ARBA00001187"/>
    </source>
</evidence>
<organism evidence="17 18">
    <name type="scientific">Botryosphaeria dothidea</name>
    <dbReference type="NCBI Taxonomy" id="55169"/>
    <lineage>
        <taxon>Eukaryota</taxon>
        <taxon>Fungi</taxon>
        <taxon>Dikarya</taxon>
        <taxon>Ascomycota</taxon>
        <taxon>Pezizomycotina</taxon>
        <taxon>Dothideomycetes</taxon>
        <taxon>Dothideomycetes incertae sedis</taxon>
        <taxon>Botryosphaeriales</taxon>
        <taxon>Botryosphaeriaceae</taxon>
        <taxon>Botryosphaeria</taxon>
    </lineage>
</organism>
<proteinExistence type="inferred from homology"/>
<dbReference type="Proteomes" id="UP000572817">
    <property type="component" value="Unassembled WGS sequence"/>
</dbReference>
<dbReference type="InterPro" id="IPR024079">
    <property type="entry name" value="MetalloPept_cat_dom_sf"/>
</dbReference>
<dbReference type="SUPFAM" id="SSF55486">
    <property type="entry name" value="Metalloproteases ('zincins'), catalytic domain"/>
    <property type="match status" value="1"/>
</dbReference>
<sequence>MKFIASLSFLASLAAAVSVDVNKRDTPLDVKLEVVGNTGVKASITNTGSAPLKLFKTGTLLDQFPVEKLEIHAADSQVVFDGIRYQVSTQGLTEEAFQSIGAGETIEVEFDTAESHDLSSGGAFDFLAQGAFSVAEADSTEISGVVPFVSNTISAEVDGAQAKAVHNEFHEKIKRTIVQSDCTGTRGTATRNAIANCRSLAARAQTAASSGSATKFQEYFKTTSSSTRSQVAAVFGRIVSECGSTTSGVSRYYCSDVLGACSSGVLAYTQPASSLMVNCPLFFSGLSPTSSACHAQDQQTTILHETTHLTQIKGTSDYGGYGYNFVRSLSAAQNLNHADTYTLYAQALYAGC</sequence>
<keyword evidence="18" id="KW-1185">Reference proteome</keyword>
<evidence type="ECO:0000256" key="15">
    <source>
        <dbReference type="RuleBase" id="RU361126"/>
    </source>
</evidence>
<evidence type="ECO:0000259" key="16">
    <source>
        <dbReference type="SMART" id="SM01351"/>
    </source>
</evidence>
<dbReference type="GO" id="GO:0004222">
    <property type="term" value="F:metalloendopeptidase activity"/>
    <property type="evidence" value="ECO:0007669"/>
    <property type="project" value="InterPro"/>
</dbReference>
<comment type="caution">
    <text evidence="17">The sequence shown here is derived from an EMBL/GenBank/DDBJ whole genome shotgun (WGS) entry which is preliminary data.</text>
</comment>
<evidence type="ECO:0000256" key="4">
    <source>
        <dbReference type="ARBA" id="ARBA00022525"/>
    </source>
</evidence>
<comment type="subcellular location">
    <subcellularLocation>
        <location evidence="2 15">Secreted</location>
    </subcellularLocation>
</comment>
<evidence type="ECO:0000256" key="9">
    <source>
        <dbReference type="ARBA" id="ARBA00022801"/>
    </source>
</evidence>
<dbReference type="GO" id="GO:0005576">
    <property type="term" value="C:extracellular region"/>
    <property type="evidence" value="ECO:0007669"/>
    <property type="project" value="UniProtKB-SubCell"/>
</dbReference>
<dbReference type="AlphaFoldDB" id="A0A8H4IWK8"/>
<feature type="signal peptide" evidence="15">
    <location>
        <begin position="1"/>
        <end position="16"/>
    </location>
</feature>
<keyword evidence="10 14" id="KW-0862">Zinc</keyword>
<dbReference type="Pfam" id="PF02102">
    <property type="entry name" value="Peptidase_M35"/>
    <property type="match status" value="1"/>
</dbReference>
<feature type="binding site" evidence="14">
    <location>
        <position position="317"/>
    </location>
    <ligand>
        <name>Zn(2+)</name>
        <dbReference type="ChEBI" id="CHEBI:29105"/>
        <note>catalytic</note>
    </ligand>
</feature>
<evidence type="ECO:0000256" key="8">
    <source>
        <dbReference type="ARBA" id="ARBA00022729"/>
    </source>
</evidence>
<accession>A0A8H4IWK8</accession>
<keyword evidence="11 15" id="KW-0482">Metalloprotease</keyword>
<keyword evidence="9 15" id="KW-0378">Hydrolase</keyword>
<dbReference type="PANTHER" id="PTHR37016:SF2">
    <property type="entry name" value="NEUTRAL PROTEASE 2 HOMOLOG SNOG_02177"/>
    <property type="match status" value="1"/>
</dbReference>
<evidence type="ECO:0000313" key="18">
    <source>
        <dbReference type="Proteomes" id="UP000572817"/>
    </source>
</evidence>
<dbReference type="Gene3D" id="2.60.40.2970">
    <property type="match status" value="1"/>
</dbReference>
<feature type="domain" description="Lysine-specific metallo-endopeptidase" evidence="16">
    <location>
        <begin position="204"/>
        <end position="346"/>
    </location>
</feature>
<evidence type="ECO:0000256" key="12">
    <source>
        <dbReference type="ARBA" id="ARBA00023145"/>
    </source>
</evidence>
<keyword evidence="5 15" id="KW-0645">Protease</keyword>
<feature type="chain" id="PRO_5034890736" description="Neutral protease 2" evidence="15">
    <location>
        <begin position="17"/>
        <end position="352"/>
    </location>
</feature>
<evidence type="ECO:0000256" key="14">
    <source>
        <dbReference type="PIRSR" id="PIRSR601384-2"/>
    </source>
</evidence>
<dbReference type="PRINTS" id="PR00768">
    <property type="entry name" value="DEUTEROLYSIN"/>
</dbReference>
<reference evidence="17" key="1">
    <citation type="submission" date="2020-04" db="EMBL/GenBank/DDBJ databases">
        <title>Genome Assembly and Annotation of Botryosphaeria dothidea sdau 11-99, a Latent Pathogen of Apple Fruit Ring Rot in China.</title>
        <authorList>
            <person name="Yu C."/>
            <person name="Diao Y."/>
            <person name="Lu Q."/>
            <person name="Zhao J."/>
            <person name="Cui S."/>
            <person name="Peng C."/>
            <person name="He B."/>
            <person name="Liu H."/>
        </authorList>
    </citation>
    <scope>NUCLEOTIDE SEQUENCE [LARGE SCALE GENOMIC DNA]</scope>
    <source>
        <strain evidence="17">Sdau11-99</strain>
    </source>
</reference>
<dbReference type="InterPro" id="IPR001384">
    <property type="entry name" value="Peptidase_M35"/>
</dbReference>
<dbReference type="Gene3D" id="3.40.390.10">
    <property type="entry name" value="Collagenase (Catalytic Domain)"/>
    <property type="match status" value="1"/>
</dbReference>
<dbReference type="EC" id="3.4.24.39" evidence="15"/>
<evidence type="ECO:0000256" key="6">
    <source>
        <dbReference type="ARBA" id="ARBA00022685"/>
    </source>
</evidence>
<evidence type="ECO:0000256" key="10">
    <source>
        <dbReference type="ARBA" id="ARBA00022833"/>
    </source>
</evidence>
<dbReference type="PANTHER" id="PTHR37016">
    <property type="match status" value="1"/>
</dbReference>
<dbReference type="SMART" id="SM01351">
    <property type="entry name" value="Aspzincin_M35"/>
    <property type="match status" value="1"/>
</dbReference>
<evidence type="ECO:0000256" key="13">
    <source>
        <dbReference type="PIRSR" id="PIRSR601384-1"/>
    </source>
</evidence>
<keyword evidence="12" id="KW-0865">Zymogen</keyword>
<dbReference type="OrthoDB" id="412874at2759"/>
<gene>
    <name evidence="17" type="ORF">GTA08_BOTSDO04410</name>
</gene>
<evidence type="ECO:0000256" key="11">
    <source>
        <dbReference type="ARBA" id="ARBA00023049"/>
    </source>
</evidence>
<comment type="similarity">
    <text evidence="3 15">Belongs to the peptidase M35 family.</text>
</comment>
<dbReference type="InterPro" id="IPR029463">
    <property type="entry name" value="Lys_MEP"/>
</dbReference>
<comment type="function">
    <text evidence="15">Secreted metalloproteinase that allows assimilation of proteinaceous substrates. Shows high activities on basic nuclear substrates such as histone and protamine.</text>
</comment>
<keyword evidence="4 15" id="KW-0964">Secreted</keyword>
<dbReference type="EMBL" id="WWBZ02000022">
    <property type="protein sequence ID" value="KAF4307669.1"/>
    <property type="molecule type" value="Genomic_DNA"/>
</dbReference>
<dbReference type="CDD" id="cd11008">
    <property type="entry name" value="M35_deuterolysin_like"/>
    <property type="match status" value="1"/>
</dbReference>
<feature type="binding site" evidence="14">
    <location>
        <position position="308"/>
    </location>
    <ligand>
        <name>Zn(2+)</name>
        <dbReference type="ChEBI" id="CHEBI:29105"/>
        <note>catalytic</note>
    </ligand>
</feature>
<evidence type="ECO:0000256" key="7">
    <source>
        <dbReference type="ARBA" id="ARBA00022723"/>
    </source>
</evidence>
<name>A0A8H4IWK8_9PEZI</name>
<dbReference type="InterPro" id="IPR050414">
    <property type="entry name" value="Fungal_M35_metalloproteases"/>
</dbReference>
<feature type="binding site" evidence="14">
    <location>
        <position position="304"/>
    </location>
    <ligand>
        <name>Zn(2+)</name>
        <dbReference type="ChEBI" id="CHEBI:29105"/>
        <note>catalytic</note>
    </ligand>
</feature>
<evidence type="ECO:0000256" key="2">
    <source>
        <dbReference type="ARBA" id="ARBA00004613"/>
    </source>
</evidence>
<evidence type="ECO:0000256" key="5">
    <source>
        <dbReference type="ARBA" id="ARBA00022670"/>
    </source>
</evidence>
<dbReference type="GO" id="GO:0046872">
    <property type="term" value="F:metal ion binding"/>
    <property type="evidence" value="ECO:0007669"/>
    <property type="project" value="UniProtKB-KW"/>
</dbReference>
<protein>
    <recommendedName>
        <fullName evidence="15">Neutral protease 2</fullName>
        <ecNumber evidence="15">3.4.24.39</ecNumber>
    </recommendedName>
    <alternativeName>
        <fullName evidence="15">Deuterolysin</fullName>
    </alternativeName>
</protein>